<evidence type="ECO:0000313" key="1">
    <source>
        <dbReference type="EMBL" id="OSX78040.1"/>
    </source>
</evidence>
<evidence type="ECO:0008006" key="3">
    <source>
        <dbReference type="Google" id="ProtNLM"/>
    </source>
</evidence>
<gene>
    <name evidence="1" type="ORF">BU14_0125s0028</name>
</gene>
<dbReference type="EMBL" id="KV918822">
    <property type="protein sequence ID" value="OSX78040.1"/>
    <property type="molecule type" value="Genomic_DNA"/>
</dbReference>
<dbReference type="InterPro" id="IPR036866">
    <property type="entry name" value="RibonucZ/Hydroxyglut_hydro"/>
</dbReference>
<dbReference type="OrthoDB" id="332863at2759"/>
<dbReference type="Pfam" id="PF13483">
    <property type="entry name" value="Lactamase_B_3"/>
    <property type="match status" value="1"/>
</dbReference>
<name>A0A1X6PBA9_PORUM</name>
<proteinExistence type="predicted"/>
<dbReference type="AlphaFoldDB" id="A0A1X6PBA9"/>
<sequence>MDGVVLTQSLPDHLHEPTLTRLDKGTPVLAPPSAEGALADLGFTDVTIVRPGEGVTFCGVAVEATTGSLVGPPWQDPENGYIFDFGGGDASSRLYYEPHGNHADDVMARVKAVGVATMVTPVKTVALKGIGYKLVNGDDAQPAAVSMGVSTVVVLENTNTKGMGILNKAIGVSGSVDEFKASLGKDVRVVVPKVATPEVLCEGDQ</sequence>
<reference evidence="1 2" key="1">
    <citation type="submission" date="2017-03" db="EMBL/GenBank/DDBJ databases">
        <title>WGS assembly of Porphyra umbilicalis.</title>
        <authorList>
            <person name="Brawley S.H."/>
            <person name="Blouin N.A."/>
            <person name="Ficko-Blean E."/>
            <person name="Wheeler G.L."/>
            <person name="Lohr M."/>
            <person name="Goodson H.V."/>
            <person name="Jenkins J.W."/>
            <person name="Blaby-Haas C.E."/>
            <person name="Helliwell K.E."/>
            <person name="Chan C."/>
            <person name="Marriage T."/>
            <person name="Bhattacharya D."/>
            <person name="Klein A.S."/>
            <person name="Badis Y."/>
            <person name="Brodie J."/>
            <person name="Cao Y."/>
            <person name="Collen J."/>
            <person name="Dittami S.M."/>
            <person name="Gachon C.M."/>
            <person name="Green B.R."/>
            <person name="Karpowicz S."/>
            <person name="Kim J.W."/>
            <person name="Kudahl U."/>
            <person name="Lin S."/>
            <person name="Michel G."/>
            <person name="Mittag M."/>
            <person name="Olson B.J."/>
            <person name="Pangilinan J."/>
            <person name="Peng Y."/>
            <person name="Qiu H."/>
            <person name="Shu S."/>
            <person name="Singer J.T."/>
            <person name="Smith A.G."/>
            <person name="Sprecher B.N."/>
            <person name="Wagner V."/>
            <person name="Wang W."/>
            <person name="Wang Z.-Y."/>
            <person name="Yan J."/>
            <person name="Yarish C."/>
            <person name="Zoeuner-Riek S."/>
            <person name="Zhuang Y."/>
            <person name="Zou Y."/>
            <person name="Lindquist E.A."/>
            <person name="Grimwood J."/>
            <person name="Barry K."/>
            <person name="Rokhsar D.S."/>
            <person name="Schmutz J."/>
            <person name="Stiller J.W."/>
            <person name="Grossman A.R."/>
            <person name="Prochnik S.E."/>
        </authorList>
    </citation>
    <scope>NUCLEOTIDE SEQUENCE [LARGE SCALE GENOMIC DNA]</scope>
    <source>
        <strain evidence="1">4086291</strain>
    </source>
</reference>
<dbReference type="PANTHER" id="PTHR36142">
    <property type="entry name" value="METALLO-HYDROLASE/OXIDOREDUCTASE SUPERFAMILY PROTEIN"/>
    <property type="match status" value="1"/>
</dbReference>
<evidence type="ECO:0000313" key="2">
    <source>
        <dbReference type="Proteomes" id="UP000218209"/>
    </source>
</evidence>
<accession>A0A1X6PBA9</accession>
<organism evidence="1 2">
    <name type="scientific">Porphyra umbilicalis</name>
    <name type="common">Purple laver</name>
    <name type="synonym">Red alga</name>
    <dbReference type="NCBI Taxonomy" id="2786"/>
    <lineage>
        <taxon>Eukaryota</taxon>
        <taxon>Rhodophyta</taxon>
        <taxon>Bangiophyceae</taxon>
        <taxon>Bangiales</taxon>
        <taxon>Bangiaceae</taxon>
        <taxon>Porphyra</taxon>
    </lineage>
</organism>
<protein>
    <recommendedName>
        <fullName evidence="3">Metallo-beta-lactamase domain-containing protein</fullName>
    </recommendedName>
</protein>
<keyword evidence="2" id="KW-1185">Reference proteome</keyword>
<dbReference type="PANTHER" id="PTHR36142:SF2">
    <property type="entry name" value="METALLO-HYDROLASE_OXIDOREDUCTASE SUPERFAMILY PROTEIN"/>
    <property type="match status" value="1"/>
</dbReference>
<dbReference type="Gene3D" id="3.60.15.10">
    <property type="entry name" value="Ribonuclease Z/Hydroxyacylglutathione hydrolase-like"/>
    <property type="match status" value="1"/>
</dbReference>
<dbReference type="Proteomes" id="UP000218209">
    <property type="component" value="Unassembled WGS sequence"/>
</dbReference>